<feature type="domain" description="GST C-terminal" evidence="5">
    <location>
        <begin position="96"/>
        <end position="235"/>
    </location>
</feature>
<feature type="compositionally biased region" description="Polar residues" evidence="4">
    <location>
        <begin position="260"/>
        <end position="278"/>
    </location>
</feature>
<dbReference type="InterPro" id="IPR036249">
    <property type="entry name" value="Thioredoxin-like_sf"/>
</dbReference>
<feature type="compositionally biased region" description="Basic and acidic residues" evidence="4">
    <location>
        <begin position="681"/>
        <end position="691"/>
    </location>
</feature>
<dbReference type="FunFam" id="1.20.1050.10:FF:000042">
    <property type="entry name" value="Glutathione S-transferase F9"/>
    <property type="match status" value="1"/>
</dbReference>
<feature type="region of interest" description="Disordered" evidence="4">
    <location>
        <begin position="256"/>
        <end position="1131"/>
    </location>
</feature>
<feature type="compositionally biased region" description="Polar residues" evidence="4">
    <location>
        <begin position="885"/>
        <end position="905"/>
    </location>
</feature>
<dbReference type="GO" id="GO:0005737">
    <property type="term" value="C:cytoplasm"/>
    <property type="evidence" value="ECO:0007669"/>
    <property type="project" value="TreeGrafter"/>
</dbReference>
<comment type="catalytic activity">
    <reaction evidence="3">
        <text>RX + glutathione = an S-substituted glutathione + a halide anion + H(+)</text>
        <dbReference type="Rhea" id="RHEA:16437"/>
        <dbReference type="ChEBI" id="CHEBI:15378"/>
        <dbReference type="ChEBI" id="CHEBI:16042"/>
        <dbReference type="ChEBI" id="CHEBI:17792"/>
        <dbReference type="ChEBI" id="CHEBI:57925"/>
        <dbReference type="ChEBI" id="CHEBI:90779"/>
        <dbReference type="EC" id="2.5.1.18"/>
    </reaction>
</comment>
<sequence length="1131" mass="122814">MPSLSTGAGPPVVNVYHEKSMILPDVSRVLTCLYEKNVKFETIKASYKDILSLQASRSVPVPFYDGPVFLQDSRAICRYLAETYEHQGYPFLLGKDVLDRASIEQWLRNEEHAFDPPSRALFCHIAFPFHDEDDDNNEDINREKRKMEEVLEVYEQRLGESDYLAGNKFTLADLVHLPGTHHVITSEKFAYLYDSRKNVQKWWNRISARDSWQQVLRDMRTVEEEHRKEEHERQQQQWQTEHLPQFGVRNIHISHRQQEGTKSQTVLVAPPSTDTIITSIPPAPQDNENTSDPKPSSPIQRNQGGFFTTTEKTEPTSGQTDSTTQKPPSSVQSTKSSFFTQPSTPTTAKMHQRTDAEKPSRKDASSPSKTSQTSPKEAPDKPHLSDFFKVGGYKDEAGSLVKPSPQASSKIPGARQTSEAVAPDKPSPGSAKSPHRITEPDYSETESKHFGVHPHVDKPDAQKQQTPYGKPPEQRVADTIVGPESGEKQKSAIGFPYSRGETEKQSTDTGPPAIAKRATEADQDRAPSSQDGIDEDERFSTKRLRRMLNPEAPDSQDPAMEEEAPARSNTPSDVHDKEKETTTVPANKMNSSPPTGTRAPYTPEVADERGVISPPREVAYNDRATDGPGKTPLVQQVPPAATSTDKLAKTEGANIRAPQGAPQQTPTDARSGSALVQGVDPRARVVSDEQTYKSSAMGGKAPDAKRKATDSQGSPASIQEANLDALGKQAPVSQEAIPGVLDTGDRGITKKYISEKRTAEPTSGSQQITEPVEGVDPTSPGIPGDKSTRAATADPSAALPAPVRAPASAGQNASGIFHEGNLDADGKNKAAKSSSGDPRSMRPTTPGRLAPSPDKQFPDASGQLTKPSPPVSSLSDTKNKKTGIAETSQTSVVSPNDQPGGQATRNAGAASSVPPPVKSLEDDNNNKTYKEEAATQELPRDQSKAQLAGNKTQGDDAAPTTRIGKRRDEDSLANASGSYTGQAQGRTNDTLPKMQMQSDQNKPQPSKDSGKQTKETSLLASKEVLPSPPEKSKQEQQLRGDRSDISLQDNVKQGSEAPPLGSGTVQQKKNLSTNADKNYEKTSEVNPEAIIPSDTQQVRNSRRDSKPDSSSKPTQFEGNQGNLPDSERPPS</sequence>
<evidence type="ECO:0000256" key="3">
    <source>
        <dbReference type="ARBA" id="ARBA00047960"/>
    </source>
</evidence>
<keyword evidence="2" id="KW-0808">Transferase</keyword>
<dbReference type="Pfam" id="PF00043">
    <property type="entry name" value="GST_C"/>
    <property type="match status" value="1"/>
</dbReference>
<dbReference type="SUPFAM" id="SSF52833">
    <property type="entry name" value="Thioredoxin-like"/>
    <property type="match status" value="1"/>
</dbReference>
<evidence type="ECO:0000256" key="4">
    <source>
        <dbReference type="SAM" id="MobiDB-lite"/>
    </source>
</evidence>
<feature type="compositionally biased region" description="Polar residues" evidence="4">
    <location>
        <begin position="710"/>
        <end position="720"/>
    </location>
</feature>
<dbReference type="EMBL" id="CM009754">
    <property type="protein sequence ID" value="PUZ50941.1"/>
    <property type="molecule type" value="Genomic_DNA"/>
</dbReference>
<dbReference type="InterPro" id="IPR004046">
    <property type="entry name" value="GST_C"/>
</dbReference>
<reference evidence="6 7" key="1">
    <citation type="submission" date="2018-04" db="EMBL/GenBank/DDBJ databases">
        <title>WGS assembly of Panicum hallii var. hallii HAL2.</title>
        <authorList>
            <person name="Lovell J."/>
            <person name="Jenkins J."/>
            <person name="Lowry D."/>
            <person name="Mamidi S."/>
            <person name="Sreedasyam A."/>
            <person name="Weng X."/>
            <person name="Barry K."/>
            <person name="Bonette J."/>
            <person name="Campitelli B."/>
            <person name="Daum C."/>
            <person name="Gordon S."/>
            <person name="Gould B."/>
            <person name="Lipzen A."/>
            <person name="MacQueen A."/>
            <person name="Palacio-Mejia J."/>
            <person name="Plott C."/>
            <person name="Shakirov E."/>
            <person name="Shu S."/>
            <person name="Yoshinaga Y."/>
            <person name="Zane M."/>
            <person name="Rokhsar D."/>
            <person name="Grimwood J."/>
            <person name="Schmutz J."/>
            <person name="Juenger T."/>
        </authorList>
    </citation>
    <scope>NUCLEOTIDE SEQUENCE [LARGE SCALE GENOMIC DNA]</scope>
    <source>
        <strain evidence="7">cv. HAL2</strain>
    </source>
</reference>
<dbReference type="PROSITE" id="PS50405">
    <property type="entry name" value="GST_CTER"/>
    <property type="match status" value="1"/>
</dbReference>
<dbReference type="Proteomes" id="UP000244336">
    <property type="component" value="Chromosome 6"/>
</dbReference>
<feature type="compositionally biased region" description="Polar residues" evidence="4">
    <location>
        <begin position="973"/>
        <end position="1007"/>
    </location>
</feature>
<feature type="compositionally biased region" description="Polar residues" evidence="4">
    <location>
        <begin position="582"/>
        <end position="595"/>
    </location>
</feature>
<dbReference type="Gene3D" id="1.20.1050.10">
    <property type="match status" value="1"/>
</dbReference>
<evidence type="ECO:0000313" key="6">
    <source>
        <dbReference type="EMBL" id="PUZ50941.1"/>
    </source>
</evidence>
<feature type="compositionally biased region" description="Basic and acidic residues" evidence="4">
    <location>
        <begin position="743"/>
        <end position="759"/>
    </location>
</feature>
<feature type="compositionally biased region" description="Polar residues" evidence="4">
    <location>
        <begin position="1063"/>
        <end position="1076"/>
    </location>
</feature>
<feature type="compositionally biased region" description="Basic and acidic residues" evidence="4">
    <location>
        <begin position="352"/>
        <end position="364"/>
    </location>
</feature>
<dbReference type="AlphaFoldDB" id="A0A2T7D5S6"/>
<feature type="compositionally biased region" description="Basic and acidic residues" evidence="4">
    <location>
        <begin position="1030"/>
        <end position="1044"/>
    </location>
</feature>
<dbReference type="InterPro" id="IPR040079">
    <property type="entry name" value="Glutathione_S-Trfase"/>
</dbReference>
<organism evidence="6 7">
    <name type="scientific">Panicum hallii var. hallii</name>
    <dbReference type="NCBI Taxonomy" id="1504633"/>
    <lineage>
        <taxon>Eukaryota</taxon>
        <taxon>Viridiplantae</taxon>
        <taxon>Streptophyta</taxon>
        <taxon>Embryophyta</taxon>
        <taxon>Tracheophyta</taxon>
        <taxon>Spermatophyta</taxon>
        <taxon>Magnoliopsida</taxon>
        <taxon>Liliopsida</taxon>
        <taxon>Poales</taxon>
        <taxon>Poaceae</taxon>
        <taxon>PACMAD clade</taxon>
        <taxon>Panicoideae</taxon>
        <taxon>Panicodae</taxon>
        <taxon>Paniceae</taxon>
        <taxon>Panicinae</taxon>
        <taxon>Panicum</taxon>
        <taxon>Panicum sect. Panicum</taxon>
    </lineage>
</organism>
<feature type="compositionally biased region" description="Low complexity" evidence="4">
    <location>
        <begin position="790"/>
        <end position="802"/>
    </location>
</feature>
<evidence type="ECO:0000256" key="1">
    <source>
        <dbReference type="ARBA" id="ARBA00012452"/>
    </source>
</evidence>
<accession>A0A2T7D5S6</accession>
<dbReference type="SFLD" id="SFLDG00358">
    <property type="entry name" value="Main_(cytGST)"/>
    <property type="match status" value="1"/>
</dbReference>
<feature type="compositionally biased region" description="Basic and acidic residues" evidence="4">
    <location>
        <begin position="445"/>
        <end position="461"/>
    </location>
</feature>
<evidence type="ECO:0000256" key="2">
    <source>
        <dbReference type="ARBA" id="ARBA00022679"/>
    </source>
</evidence>
<feature type="compositionally biased region" description="Polar residues" evidence="4">
    <location>
        <begin position="405"/>
        <end position="419"/>
    </location>
</feature>
<name>A0A2T7D5S6_9POAL</name>
<dbReference type="GO" id="GO:0043295">
    <property type="term" value="F:glutathione binding"/>
    <property type="evidence" value="ECO:0007669"/>
    <property type="project" value="TreeGrafter"/>
</dbReference>
<dbReference type="Gene3D" id="3.40.30.10">
    <property type="entry name" value="Glutaredoxin"/>
    <property type="match status" value="1"/>
</dbReference>
<dbReference type="GO" id="GO:0004364">
    <property type="term" value="F:glutathione transferase activity"/>
    <property type="evidence" value="ECO:0007669"/>
    <property type="project" value="UniProtKB-EC"/>
</dbReference>
<feature type="compositionally biased region" description="Polar residues" evidence="4">
    <location>
        <begin position="1114"/>
        <end position="1123"/>
    </location>
</feature>
<feature type="compositionally biased region" description="Low complexity" evidence="4">
    <location>
        <begin position="332"/>
        <end position="347"/>
    </location>
</feature>
<protein>
    <recommendedName>
        <fullName evidence="1">glutathione transferase</fullName>
        <ecNumber evidence="1">2.5.1.18</ecNumber>
    </recommendedName>
</protein>
<dbReference type="SFLD" id="SFLDS00019">
    <property type="entry name" value="Glutathione_Transferase_(cytos"/>
    <property type="match status" value="1"/>
</dbReference>
<feature type="compositionally biased region" description="Polar residues" evidence="4">
    <location>
        <begin position="661"/>
        <end position="670"/>
    </location>
</feature>
<feature type="compositionally biased region" description="Basic and acidic residues" evidence="4">
    <location>
        <begin position="377"/>
        <end position="397"/>
    </location>
</feature>
<feature type="compositionally biased region" description="Basic and acidic residues" evidence="4">
    <location>
        <begin position="919"/>
        <end position="943"/>
    </location>
</feature>
<dbReference type="Gramene" id="PUZ50941">
    <property type="protein sequence ID" value="PUZ50941"/>
    <property type="gene ID" value="GQ55_6G117100"/>
</dbReference>
<feature type="compositionally biased region" description="Polar residues" evidence="4">
    <location>
        <begin position="760"/>
        <end position="769"/>
    </location>
</feature>
<keyword evidence="7" id="KW-1185">Reference proteome</keyword>
<evidence type="ECO:0000313" key="7">
    <source>
        <dbReference type="Proteomes" id="UP000244336"/>
    </source>
</evidence>
<dbReference type="EC" id="2.5.1.18" evidence="1"/>
<dbReference type="InterPro" id="IPR036282">
    <property type="entry name" value="Glutathione-S-Trfase_C_sf"/>
</dbReference>
<evidence type="ECO:0000259" key="5">
    <source>
        <dbReference type="PROSITE" id="PS50405"/>
    </source>
</evidence>
<gene>
    <name evidence="6" type="ORF">GQ55_6G117100</name>
</gene>
<feature type="compositionally biased region" description="Polar residues" evidence="4">
    <location>
        <begin position="862"/>
        <end position="876"/>
    </location>
</feature>
<dbReference type="PANTHER" id="PTHR43900:SF95">
    <property type="entry name" value="GLUTATHIONE TRANSFERASE"/>
    <property type="match status" value="1"/>
</dbReference>
<dbReference type="PANTHER" id="PTHR43900">
    <property type="entry name" value="GLUTATHIONE S-TRANSFERASE RHO"/>
    <property type="match status" value="1"/>
</dbReference>
<dbReference type="OrthoDB" id="249703at2759"/>
<dbReference type="InterPro" id="IPR010987">
    <property type="entry name" value="Glutathione-S-Trfase_C-like"/>
</dbReference>
<proteinExistence type="predicted"/>
<dbReference type="GO" id="GO:0006749">
    <property type="term" value="P:glutathione metabolic process"/>
    <property type="evidence" value="ECO:0007669"/>
    <property type="project" value="TreeGrafter"/>
</dbReference>
<dbReference type="SUPFAM" id="SSF47616">
    <property type="entry name" value="GST C-terminal domain-like"/>
    <property type="match status" value="1"/>
</dbReference>
<feature type="compositionally biased region" description="Polar residues" evidence="4">
    <location>
        <begin position="286"/>
        <end position="331"/>
    </location>
</feature>
<feature type="compositionally biased region" description="Low complexity" evidence="4">
    <location>
        <begin position="365"/>
        <end position="376"/>
    </location>
</feature>
<dbReference type="STRING" id="1504633.A0A2T7D5S6"/>